<dbReference type="AlphaFoldDB" id="A0A1B0AFN8"/>
<name>A0A1B0AFN8_GLOPL</name>
<reference evidence="2" key="1">
    <citation type="submission" date="2014-03" db="EMBL/GenBank/DDBJ databases">
        <authorList>
            <person name="Aksoy S."/>
            <person name="Warren W."/>
            <person name="Wilson R.K."/>
        </authorList>
    </citation>
    <scope>NUCLEOTIDE SEQUENCE [LARGE SCALE GENOMIC DNA]</scope>
    <source>
        <strain evidence="2">IAEA</strain>
    </source>
</reference>
<sequence>MTMQIRDRKPYQNLWLMAGSSLLNATLINYHKRKGFVELAAFQHTLHQLLREVHHKNSHHPFSHPSSGPLGSSKNRMLACPLAADGPNVLDMIKTQMILEQIIAQAQHIFMRKRTQYVLDTLARDVVTHLQLPYSATSIYSYCCMMKVERVFSFRYGKDKCKGDEHSLANKLEVPKSSLKDVIMHSTASELVVILLDFIGNGKNEHKVLIKSNEALIATLLMASQCLRRFYETNFVQIFSRKNKMNLFKYIGGYLHGHAVPELFEIVA</sequence>
<proteinExistence type="predicted"/>
<protein>
    <submittedName>
        <fullName evidence="1">Uncharacterized protein</fullName>
    </submittedName>
</protein>
<dbReference type="STRING" id="7398.A0A1B0AFN8"/>
<keyword evidence="2" id="KW-1185">Reference proteome</keyword>
<reference evidence="1" key="2">
    <citation type="submission" date="2020-05" db="UniProtKB">
        <authorList>
            <consortium name="EnsemblMetazoa"/>
        </authorList>
    </citation>
    <scope>IDENTIFICATION</scope>
    <source>
        <strain evidence="1">IAEA</strain>
    </source>
</reference>
<organism evidence="1 2">
    <name type="scientific">Glossina pallidipes</name>
    <name type="common">Tsetse fly</name>
    <dbReference type="NCBI Taxonomy" id="7398"/>
    <lineage>
        <taxon>Eukaryota</taxon>
        <taxon>Metazoa</taxon>
        <taxon>Ecdysozoa</taxon>
        <taxon>Arthropoda</taxon>
        <taxon>Hexapoda</taxon>
        <taxon>Insecta</taxon>
        <taxon>Pterygota</taxon>
        <taxon>Neoptera</taxon>
        <taxon>Endopterygota</taxon>
        <taxon>Diptera</taxon>
        <taxon>Brachycera</taxon>
        <taxon>Muscomorpha</taxon>
        <taxon>Hippoboscoidea</taxon>
        <taxon>Glossinidae</taxon>
        <taxon>Glossina</taxon>
    </lineage>
</organism>
<dbReference type="Proteomes" id="UP000092445">
    <property type="component" value="Unassembled WGS sequence"/>
</dbReference>
<evidence type="ECO:0000313" key="1">
    <source>
        <dbReference type="EnsemblMetazoa" id="GPAI044190-PA"/>
    </source>
</evidence>
<dbReference type="EnsemblMetazoa" id="GPAI044190-RA">
    <property type="protein sequence ID" value="GPAI044190-PA"/>
    <property type="gene ID" value="GPAI044190"/>
</dbReference>
<dbReference type="VEuPathDB" id="VectorBase:GPAI044190"/>
<evidence type="ECO:0000313" key="2">
    <source>
        <dbReference type="Proteomes" id="UP000092445"/>
    </source>
</evidence>
<accession>A0A1B0AFN8</accession>